<keyword evidence="26" id="KW-1185">Reference proteome</keyword>
<comment type="cofactor">
    <cofactor evidence="1">
        <name>Mg(2+)</name>
        <dbReference type="ChEBI" id="CHEBI:18420"/>
    </cofactor>
</comment>
<evidence type="ECO:0000313" key="25">
    <source>
        <dbReference type="EMBL" id="QDV23815.1"/>
    </source>
</evidence>
<dbReference type="InterPro" id="IPR013221">
    <property type="entry name" value="Mur_ligase_cen"/>
</dbReference>
<feature type="region of interest" description="Disordered" evidence="22">
    <location>
        <begin position="1"/>
        <end position="25"/>
    </location>
</feature>
<evidence type="ECO:0000256" key="16">
    <source>
        <dbReference type="ARBA" id="ARBA00030592"/>
    </source>
</evidence>
<dbReference type="PANTHER" id="PTHR11136:SF0">
    <property type="entry name" value="DIHYDROFOLATE SYNTHETASE-RELATED"/>
    <property type="match status" value="1"/>
</dbReference>
<dbReference type="GO" id="GO:0046872">
    <property type="term" value="F:metal ion binding"/>
    <property type="evidence" value="ECO:0007669"/>
    <property type="project" value="UniProtKB-KW"/>
</dbReference>
<keyword evidence="13" id="KW-0460">Magnesium</keyword>
<dbReference type="FunFam" id="3.40.1190.10:FF:000011">
    <property type="entry name" value="Folylpolyglutamate synthase/dihydrofolate synthase"/>
    <property type="match status" value="1"/>
</dbReference>
<evidence type="ECO:0000256" key="11">
    <source>
        <dbReference type="ARBA" id="ARBA00022741"/>
    </source>
</evidence>
<evidence type="ECO:0000256" key="14">
    <source>
        <dbReference type="ARBA" id="ARBA00022909"/>
    </source>
</evidence>
<dbReference type="RefSeq" id="WP_197356578.1">
    <property type="nucleotide sequence ID" value="NZ_CP036298.1"/>
</dbReference>
<dbReference type="GO" id="GO:0046656">
    <property type="term" value="P:folic acid biosynthetic process"/>
    <property type="evidence" value="ECO:0007669"/>
    <property type="project" value="UniProtKB-KW"/>
</dbReference>
<evidence type="ECO:0000256" key="15">
    <source>
        <dbReference type="ARBA" id="ARBA00030048"/>
    </source>
</evidence>
<dbReference type="KEGG" id="ahel:Q31a_21200"/>
<evidence type="ECO:0000256" key="3">
    <source>
        <dbReference type="ARBA" id="ARBA00004799"/>
    </source>
</evidence>
<dbReference type="Pfam" id="PF02875">
    <property type="entry name" value="Mur_ligase_C"/>
    <property type="match status" value="1"/>
</dbReference>
<dbReference type="GO" id="GO:0005524">
    <property type="term" value="F:ATP binding"/>
    <property type="evidence" value="ECO:0007669"/>
    <property type="project" value="UniProtKB-KW"/>
</dbReference>
<name>A0A518G5F5_9BACT</name>
<evidence type="ECO:0000256" key="22">
    <source>
        <dbReference type="SAM" id="MobiDB-lite"/>
    </source>
</evidence>
<keyword evidence="11" id="KW-0547">Nucleotide-binding</keyword>
<comment type="similarity">
    <text evidence="5">Belongs to the folylpolyglutamate synthase family.</text>
</comment>
<dbReference type="Gene3D" id="3.40.1190.10">
    <property type="entry name" value="Mur-like, catalytic domain"/>
    <property type="match status" value="1"/>
</dbReference>
<evidence type="ECO:0000256" key="18">
    <source>
        <dbReference type="ARBA" id="ARBA00047493"/>
    </source>
</evidence>
<dbReference type="GO" id="GO:0005737">
    <property type="term" value="C:cytoplasm"/>
    <property type="evidence" value="ECO:0007669"/>
    <property type="project" value="TreeGrafter"/>
</dbReference>
<keyword evidence="14" id="KW-0289">Folate biosynthesis</keyword>
<evidence type="ECO:0000256" key="19">
    <source>
        <dbReference type="ARBA" id="ARBA00047808"/>
    </source>
</evidence>
<dbReference type="SUPFAM" id="SSF53623">
    <property type="entry name" value="MurD-like peptide ligases, catalytic domain"/>
    <property type="match status" value="1"/>
</dbReference>
<feature type="domain" description="Mur ligase C-terminal" evidence="23">
    <location>
        <begin position="347"/>
        <end position="475"/>
    </location>
</feature>
<evidence type="ECO:0000259" key="24">
    <source>
        <dbReference type="Pfam" id="PF08245"/>
    </source>
</evidence>
<evidence type="ECO:0000256" key="4">
    <source>
        <dbReference type="ARBA" id="ARBA00005150"/>
    </source>
</evidence>
<protein>
    <recommendedName>
        <fullName evidence="8">Dihydrofolate synthase/folylpolyglutamate synthase</fullName>
        <ecNumber evidence="6">6.3.2.12</ecNumber>
        <ecNumber evidence="7">6.3.2.17</ecNumber>
    </recommendedName>
    <alternativeName>
        <fullName evidence="17">Folylpoly-gamma-glutamate synthetase-dihydrofolate synthetase</fullName>
    </alternativeName>
    <alternativeName>
        <fullName evidence="15">Folylpolyglutamate synthetase</fullName>
    </alternativeName>
    <alternativeName>
        <fullName evidence="16">Tetrahydrofolylpolyglutamate synthase</fullName>
    </alternativeName>
</protein>
<feature type="domain" description="Mur ligase central" evidence="24">
    <location>
        <begin position="79"/>
        <end position="320"/>
    </location>
</feature>
<evidence type="ECO:0000256" key="2">
    <source>
        <dbReference type="ARBA" id="ARBA00002714"/>
    </source>
</evidence>
<comment type="catalytic activity">
    <reaction evidence="18">
        <text>(6S)-5,6,7,8-tetrahydrofolyl-(gamma-L-Glu)(n) + L-glutamate + ATP = (6S)-5,6,7,8-tetrahydrofolyl-(gamma-L-Glu)(n+1) + ADP + phosphate + H(+)</text>
        <dbReference type="Rhea" id="RHEA:10580"/>
        <dbReference type="Rhea" id="RHEA-COMP:14738"/>
        <dbReference type="Rhea" id="RHEA-COMP:14740"/>
        <dbReference type="ChEBI" id="CHEBI:15378"/>
        <dbReference type="ChEBI" id="CHEBI:29985"/>
        <dbReference type="ChEBI" id="CHEBI:30616"/>
        <dbReference type="ChEBI" id="CHEBI:43474"/>
        <dbReference type="ChEBI" id="CHEBI:141005"/>
        <dbReference type="ChEBI" id="CHEBI:456216"/>
        <dbReference type="EC" id="6.3.2.17"/>
    </reaction>
</comment>
<dbReference type="SUPFAM" id="SSF53244">
    <property type="entry name" value="MurD-like peptide ligases, peptide-binding domain"/>
    <property type="match status" value="1"/>
</dbReference>
<comment type="pathway">
    <text evidence="3">Cofactor biosynthesis; tetrahydrofolate biosynthesis; 7,8-dihydrofolate from 2-amino-4-hydroxy-6-hydroxymethyl-7,8-dihydropteridine diphosphate and 4-aminobenzoate: step 2/2.</text>
</comment>
<dbReference type="EMBL" id="CP036298">
    <property type="protein sequence ID" value="QDV23815.1"/>
    <property type="molecule type" value="Genomic_DNA"/>
</dbReference>
<dbReference type="InterPro" id="IPR036615">
    <property type="entry name" value="Mur_ligase_C_dom_sf"/>
</dbReference>
<comment type="catalytic activity">
    <reaction evidence="19">
        <text>10-formyltetrahydrofolyl-(gamma-L-Glu)(n) + L-glutamate + ATP = 10-formyltetrahydrofolyl-(gamma-L-Glu)(n+1) + ADP + phosphate + H(+)</text>
        <dbReference type="Rhea" id="RHEA:51904"/>
        <dbReference type="Rhea" id="RHEA-COMP:13088"/>
        <dbReference type="Rhea" id="RHEA-COMP:14300"/>
        <dbReference type="ChEBI" id="CHEBI:15378"/>
        <dbReference type="ChEBI" id="CHEBI:29985"/>
        <dbReference type="ChEBI" id="CHEBI:30616"/>
        <dbReference type="ChEBI" id="CHEBI:43474"/>
        <dbReference type="ChEBI" id="CHEBI:134413"/>
        <dbReference type="ChEBI" id="CHEBI:456216"/>
        <dbReference type="EC" id="6.3.2.17"/>
    </reaction>
</comment>
<reference evidence="25 26" key="1">
    <citation type="submission" date="2019-02" db="EMBL/GenBank/DDBJ databases">
        <title>Deep-cultivation of Planctomycetes and their phenomic and genomic characterization uncovers novel biology.</title>
        <authorList>
            <person name="Wiegand S."/>
            <person name="Jogler M."/>
            <person name="Boedeker C."/>
            <person name="Pinto D."/>
            <person name="Vollmers J."/>
            <person name="Rivas-Marin E."/>
            <person name="Kohn T."/>
            <person name="Peeters S.H."/>
            <person name="Heuer A."/>
            <person name="Rast P."/>
            <person name="Oberbeckmann S."/>
            <person name="Bunk B."/>
            <person name="Jeske O."/>
            <person name="Meyerdierks A."/>
            <person name="Storesund J.E."/>
            <person name="Kallscheuer N."/>
            <person name="Luecker S."/>
            <person name="Lage O.M."/>
            <person name="Pohl T."/>
            <person name="Merkel B.J."/>
            <person name="Hornburger P."/>
            <person name="Mueller R.-W."/>
            <person name="Bruemmer F."/>
            <person name="Labrenz M."/>
            <person name="Spormann A.M."/>
            <person name="Op den Camp H."/>
            <person name="Overmann J."/>
            <person name="Amann R."/>
            <person name="Jetten M.S.M."/>
            <person name="Mascher T."/>
            <person name="Medema M.H."/>
            <person name="Devos D.P."/>
            <person name="Kaster A.-K."/>
            <person name="Ovreas L."/>
            <person name="Rohde M."/>
            <person name="Galperin M.Y."/>
            <person name="Jogler C."/>
        </authorList>
    </citation>
    <scope>NUCLEOTIDE SEQUENCE [LARGE SCALE GENOMIC DNA]</scope>
    <source>
        <strain evidence="25 26">Q31a</strain>
    </source>
</reference>
<evidence type="ECO:0000256" key="13">
    <source>
        <dbReference type="ARBA" id="ARBA00022842"/>
    </source>
</evidence>
<evidence type="ECO:0000256" key="12">
    <source>
        <dbReference type="ARBA" id="ARBA00022840"/>
    </source>
</evidence>
<dbReference type="EC" id="6.3.2.17" evidence="7"/>
<dbReference type="AlphaFoldDB" id="A0A518G5F5"/>
<feature type="compositionally biased region" description="Basic and acidic residues" evidence="22">
    <location>
        <begin position="1"/>
        <end position="11"/>
    </location>
</feature>
<evidence type="ECO:0000256" key="7">
    <source>
        <dbReference type="ARBA" id="ARBA00013025"/>
    </source>
</evidence>
<comment type="catalytic activity">
    <reaction evidence="21">
        <text>7,8-dihydropteroate + L-glutamate + ATP = 7,8-dihydrofolate + ADP + phosphate + H(+)</text>
        <dbReference type="Rhea" id="RHEA:23584"/>
        <dbReference type="ChEBI" id="CHEBI:15378"/>
        <dbReference type="ChEBI" id="CHEBI:17839"/>
        <dbReference type="ChEBI" id="CHEBI:29985"/>
        <dbReference type="ChEBI" id="CHEBI:30616"/>
        <dbReference type="ChEBI" id="CHEBI:43474"/>
        <dbReference type="ChEBI" id="CHEBI:57451"/>
        <dbReference type="ChEBI" id="CHEBI:456216"/>
        <dbReference type="EC" id="6.3.2.12"/>
    </reaction>
</comment>
<evidence type="ECO:0000256" key="5">
    <source>
        <dbReference type="ARBA" id="ARBA00008276"/>
    </source>
</evidence>
<evidence type="ECO:0000256" key="8">
    <source>
        <dbReference type="ARBA" id="ARBA00019357"/>
    </source>
</evidence>
<dbReference type="Pfam" id="PF08245">
    <property type="entry name" value="Mur_ligase_M"/>
    <property type="match status" value="1"/>
</dbReference>
<comment type="function">
    <text evidence="2">Functions in two distinct reactions of the de novo folate biosynthetic pathway. Catalyzes the addition of a glutamate residue to dihydropteroate (7,8-dihydropteroate or H2Pte) to form dihydrofolate (7,8-dihydrofolate monoglutamate or H2Pte-Glu). Also catalyzes successive additions of L-glutamate to tetrahydrofolate or 10-formyltetrahydrofolate or 5,10-methylenetetrahydrofolate, leading to folylpolyglutamate derivatives.</text>
</comment>
<keyword evidence="9 25" id="KW-0436">Ligase</keyword>
<dbReference type="EC" id="6.3.2.12" evidence="6"/>
<dbReference type="PANTHER" id="PTHR11136">
    <property type="entry name" value="FOLYLPOLYGLUTAMATE SYNTHASE-RELATED"/>
    <property type="match status" value="1"/>
</dbReference>
<dbReference type="InterPro" id="IPR036565">
    <property type="entry name" value="Mur-like_cat_sf"/>
</dbReference>
<evidence type="ECO:0000256" key="6">
    <source>
        <dbReference type="ARBA" id="ARBA00013023"/>
    </source>
</evidence>
<evidence type="ECO:0000256" key="17">
    <source>
        <dbReference type="ARBA" id="ARBA00032510"/>
    </source>
</evidence>
<dbReference type="Gene3D" id="3.90.190.20">
    <property type="entry name" value="Mur ligase, C-terminal domain"/>
    <property type="match status" value="1"/>
</dbReference>
<dbReference type="InterPro" id="IPR001645">
    <property type="entry name" value="Folylpolyglutamate_synth"/>
</dbReference>
<dbReference type="InterPro" id="IPR004101">
    <property type="entry name" value="Mur_ligase_C"/>
</dbReference>
<gene>
    <name evidence="25" type="ORF">Q31a_21200</name>
</gene>
<comment type="catalytic activity">
    <reaction evidence="20">
        <text>(6R)-5,10-methylenetetrahydrofolyl-(gamma-L-Glu)(n) + L-glutamate + ATP = (6R)-5,10-methylenetetrahydrofolyl-(gamma-L-Glu)(n+1) + ADP + phosphate + H(+)</text>
        <dbReference type="Rhea" id="RHEA:51912"/>
        <dbReference type="Rhea" id="RHEA-COMP:13257"/>
        <dbReference type="Rhea" id="RHEA-COMP:13258"/>
        <dbReference type="ChEBI" id="CHEBI:15378"/>
        <dbReference type="ChEBI" id="CHEBI:29985"/>
        <dbReference type="ChEBI" id="CHEBI:30616"/>
        <dbReference type="ChEBI" id="CHEBI:43474"/>
        <dbReference type="ChEBI" id="CHEBI:136572"/>
        <dbReference type="ChEBI" id="CHEBI:456216"/>
        <dbReference type="EC" id="6.3.2.17"/>
    </reaction>
</comment>
<evidence type="ECO:0000259" key="23">
    <source>
        <dbReference type="Pfam" id="PF02875"/>
    </source>
</evidence>
<sequence>MPHDVAPDSTKKSTPISPTPPNDRATQEYVAAQDYLYGRINYEKIGHTPYNQGNFRLDRMRQLLELLDAPQRDFPIIHVAGTKGKGTTATLLADGLRGCGRRVGLYSSPHLLHLEERIQVQARPCTPADTIQLTDQVRLAGETLERSGCGLPTFFELTTAMALLHFSQSKVDCAVLEVGLGGRLDSTNVCTPLLSIITSISLDHQAQLGNTIREIAGEKAGIIKPHVPVICTARHPEARARIAEQAAECQAPLYQLERDFSLQWERVPCSPAHAAPSNAPHAVMEFLAEQPPLSGLNGTRWQTQLLGRHQGDNLAGAVAACGLLRQLGWDLPAAPLRAALATSRPRGRLETVNWRPLSIIDTAHNPASIAAGLQALAEHFPKRSIRVVLATSQDKDFRSILRLLLPACKSIHLTAFQGNPRALPIEELENAATALRTELAGENLAQLHTAPTPALAWAQAQELTGPQELVYGTGSFFLAAELFEQDQRAALD</sequence>
<evidence type="ECO:0000256" key="1">
    <source>
        <dbReference type="ARBA" id="ARBA00001946"/>
    </source>
</evidence>
<keyword evidence="10" id="KW-0479">Metal-binding</keyword>
<dbReference type="GO" id="GO:0004326">
    <property type="term" value="F:tetrahydrofolylpolyglutamate synthase activity"/>
    <property type="evidence" value="ECO:0007669"/>
    <property type="project" value="UniProtKB-EC"/>
</dbReference>
<proteinExistence type="inferred from homology"/>
<dbReference type="GO" id="GO:0008841">
    <property type="term" value="F:dihydrofolate synthase activity"/>
    <property type="evidence" value="ECO:0007669"/>
    <property type="project" value="UniProtKB-EC"/>
</dbReference>
<accession>A0A518G5F5</accession>
<evidence type="ECO:0000256" key="21">
    <source>
        <dbReference type="ARBA" id="ARBA00049161"/>
    </source>
</evidence>
<keyword evidence="12" id="KW-0067">ATP-binding</keyword>
<organism evidence="25 26">
    <name type="scientific">Aureliella helgolandensis</name>
    <dbReference type="NCBI Taxonomy" id="2527968"/>
    <lineage>
        <taxon>Bacteria</taxon>
        <taxon>Pseudomonadati</taxon>
        <taxon>Planctomycetota</taxon>
        <taxon>Planctomycetia</taxon>
        <taxon>Pirellulales</taxon>
        <taxon>Pirellulaceae</taxon>
        <taxon>Aureliella</taxon>
    </lineage>
</organism>
<dbReference type="Proteomes" id="UP000318017">
    <property type="component" value="Chromosome"/>
</dbReference>
<evidence type="ECO:0000256" key="9">
    <source>
        <dbReference type="ARBA" id="ARBA00022598"/>
    </source>
</evidence>
<comment type="pathway">
    <text evidence="4">Cofactor biosynthesis; tetrahydrofolylpolyglutamate biosynthesis.</text>
</comment>
<evidence type="ECO:0000256" key="10">
    <source>
        <dbReference type="ARBA" id="ARBA00022723"/>
    </source>
</evidence>
<evidence type="ECO:0000256" key="20">
    <source>
        <dbReference type="ARBA" id="ARBA00049035"/>
    </source>
</evidence>
<evidence type="ECO:0000313" key="26">
    <source>
        <dbReference type="Proteomes" id="UP000318017"/>
    </source>
</evidence>
<dbReference type="NCBIfam" id="TIGR01499">
    <property type="entry name" value="folC"/>
    <property type="match status" value="1"/>
</dbReference>